<dbReference type="AlphaFoldDB" id="A0A2M9A4Y4"/>
<gene>
    <name evidence="1" type="ORF">BGX16_0729</name>
</gene>
<accession>A0A2M9A4Y4</accession>
<protein>
    <submittedName>
        <fullName evidence="1">Uncharacterized protein</fullName>
    </submittedName>
</protein>
<sequence>MHITLNVNRVMAGLQEMAAIVIKASGSRILGPMQRLGNMCCFITPEADMVFGFLEISVLNFNKQKRALL</sequence>
<proteinExistence type="predicted"/>
<dbReference type="EMBL" id="PGEX01000001">
    <property type="protein sequence ID" value="PJJ40785.1"/>
    <property type="molecule type" value="Genomic_DNA"/>
</dbReference>
<name>A0A2M9A4Y4_9BACT</name>
<organism evidence="1 2">
    <name type="scientific">Hallerella succinigenes</name>
    <dbReference type="NCBI Taxonomy" id="1896222"/>
    <lineage>
        <taxon>Bacteria</taxon>
        <taxon>Pseudomonadati</taxon>
        <taxon>Fibrobacterota</taxon>
        <taxon>Fibrobacteria</taxon>
        <taxon>Fibrobacterales</taxon>
        <taxon>Fibrobacteraceae</taxon>
        <taxon>Hallerella</taxon>
    </lineage>
</organism>
<reference evidence="1 2" key="1">
    <citation type="submission" date="2017-11" db="EMBL/GenBank/DDBJ databases">
        <title>Animal gut microbial communities from fecal samples from Wisconsin, USA.</title>
        <authorList>
            <person name="Neumann A."/>
        </authorList>
    </citation>
    <scope>NUCLEOTIDE SEQUENCE [LARGE SCALE GENOMIC DNA]</scope>
    <source>
        <strain evidence="1 2">UWS3</strain>
    </source>
</reference>
<comment type="caution">
    <text evidence="1">The sequence shown here is derived from an EMBL/GenBank/DDBJ whole genome shotgun (WGS) entry which is preliminary data.</text>
</comment>
<keyword evidence="2" id="KW-1185">Reference proteome</keyword>
<dbReference type="Proteomes" id="UP000231134">
    <property type="component" value="Unassembled WGS sequence"/>
</dbReference>
<evidence type="ECO:0000313" key="1">
    <source>
        <dbReference type="EMBL" id="PJJ40785.1"/>
    </source>
</evidence>
<evidence type="ECO:0000313" key="2">
    <source>
        <dbReference type="Proteomes" id="UP000231134"/>
    </source>
</evidence>